<feature type="compositionally biased region" description="Polar residues" evidence="1">
    <location>
        <begin position="116"/>
        <end position="132"/>
    </location>
</feature>
<dbReference type="AlphaFoldDB" id="A0A8K0KLJ5"/>
<feature type="compositionally biased region" description="Basic and acidic residues" evidence="1">
    <location>
        <begin position="139"/>
        <end position="148"/>
    </location>
</feature>
<reference evidence="2" key="1">
    <citation type="submission" date="2013-04" db="EMBL/GenBank/DDBJ databases">
        <authorList>
            <person name="Qu J."/>
            <person name="Murali S.C."/>
            <person name="Bandaranaike D."/>
            <person name="Bellair M."/>
            <person name="Blankenburg K."/>
            <person name="Chao H."/>
            <person name="Dinh H."/>
            <person name="Doddapaneni H."/>
            <person name="Downs B."/>
            <person name="Dugan-Rocha S."/>
            <person name="Elkadiri S."/>
            <person name="Gnanaolivu R.D."/>
            <person name="Hernandez B."/>
            <person name="Javaid M."/>
            <person name="Jayaseelan J.C."/>
            <person name="Lee S."/>
            <person name="Li M."/>
            <person name="Ming W."/>
            <person name="Munidasa M."/>
            <person name="Muniz J."/>
            <person name="Nguyen L."/>
            <person name="Ongeri F."/>
            <person name="Osuji N."/>
            <person name="Pu L.-L."/>
            <person name="Puazo M."/>
            <person name="Qu C."/>
            <person name="Quiroz J."/>
            <person name="Raj R."/>
            <person name="Weissenberger G."/>
            <person name="Xin Y."/>
            <person name="Zou X."/>
            <person name="Han Y."/>
            <person name="Richards S."/>
            <person name="Worley K."/>
            <person name="Muzny D."/>
            <person name="Gibbs R."/>
        </authorList>
    </citation>
    <scope>NUCLEOTIDE SEQUENCE</scope>
    <source>
        <strain evidence="2">Sampled in the wild</strain>
    </source>
</reference>
<accession>A0A8K0KLJ5</accession>
<feature type="region of interest" description="Disordered" evidence="1">
    <location>
        <begin position="110"/>
        <end position="164"/>
    </location>
</feature>
<sequence length="316" mass="34969">MVVIPGGLTSQLQPLDVSINKPLNTVMKEEWNQLMTSPDHDLTPTGLKSFKICGISNSLDGTENDILFDDSESSHSFNDSDDTDDCRELYGFEETKILETECPQTRLFAREEDSRGQTQCLSPITLPSTNTHFPHIPSSRREPSEKTRMSLPPSPDGLEGELSTKVDRSAPCRRHTIGGGGVPVTSHFISTLSPTRADSFPADEWKAETLGQSSLLLTATTREGEILFTHMESCVRPSRRNRRRVGINLRRHGGCGRRLSTVKRRMSCLVDCYWFSLETSGPVQFTMVHIQNSIRSTNGLPVSMAVALAGAHNIPV</sequence>
<comment type="caution">
    <text evidence="2">The sequence shown here is derived from an EMBL/GenBank/DDBJ whole genome shotgun (WGS) entry which is preliminary data.</text>
</comment>
<dbReference type="EMBL" id="KZ308957">
    <property type="protein sequence ID" value="KAG8235845.1"/>
    <property type="molecule type" value="Genomic_DNA"/>
</dbReference>
<organism evidence="2 3">
    <name type="scientific">Ladona fulva</name>
    <name type="common">Scarce chaser dragonfly</name>
    <name type="synonym">Libellula fulva</name>
    <dbReference type="NCBI Taxonomy" id="123851"/>
    <lineage>
        <taxon>Eukaryota</taxon>
        <taxon>Metazoa</taxon>
        <taxon>Ecdysozoa</taxon>
        <taxon>Arthropoda</taxon>
        <taxon>Hexapoda</taxon>
        <taxon>Insecta</taxon>
        <taxon>Pterygota</taxon>
        <taxon>Palaeoptera</taxon>
        <taxon>Odonata</taxon>
        <taxon>Epiprocta</taxon>
        <taxon>Anisoptera</taxon>
        <taxon>Libelluloidea</taxon>
        <taxon>Libellulidae</taxon>
        <taxon>Ladona</taxon>
    </lineage>
</organism>
<dbReference type="Proteomes" id="UP000792457">
    <property type="component" value="Unassembled WGS sequence"/>
</dbReference>
<proteinExistence type="predicted"/>
<gene>
    <name evidence="2" type="ORF">J437_LFUL015638</name>
</gene>
<evidence type="ECO:0000313" key="2">
    <source>
        <dbReference type="EMBL" id="KAG8235845.1"/>
    </source>
</evidence>
<protein>
    <submittedName>
        <fullName evidence="2">Uncharacterized protein</fullName>
    </submittedName>
</protein>
<name>A0A8K0KLJ5_LADFU</name>
<dbReference type="OrthoDB" id="8058166at2759"/>
<reference evidence="2" key="2">
    <citation type="submission" date="2017-10" db="EMBL/GenBank/DDBJ databases">
        <title>Ladona fulva Genome sequencing and assembly.</title>
        <authorList>
            <person name="Murali S."/>
            <person name="Richards S."/>
            <person name="Bandaranaike D."/>
            <person name="Bellair M."/>
            <person name="Blankenburg K."/>
            <person name="Chao H."/>
            <person name="Dinh H."/>
            <person name="Doddapaneni H."/>
            <person name="Dugan-Rocha S."/>
            <person name="Elkadiri S."/>
            <person name="Gnanaolivu R."/>
            <person name="Hernandez B."/>
            <person name="Skinner E."/>
            <person name="Javaid M."/>
            <person name="Lee S."/>
            <person name="Li M."/>
            <person name="Ming W."/>
            <person name="Munidasa M."/>
            <person name="Muniz J."/>
            <person name="Nguyen L."/>
            <person name="Hughes D."/>
            <person name="Osuji N."/>
            <person name="Pu L.-L."/>
            <person name="Puazo M."/>
            <person name="Qu C."/>
            <person name="Quiroz J."/>
            <person name="Raj R."/>
            <person name="Weissenberger G."/>
            <person name="Xin Y."/>
            <person name="Zou X."/>
            <person name="Han Y."/>
            <person name="Worley K."/>
            <person name="Muzny D."/>
            <person name="Gibbs R."/>
        </authorList>
    </citation>
    <scope>NUCLEOTIDE SEQUENCE</scope>
    <source>
        <strain evidence="2">Sampled in the wild</strain>
    </source>
</reference>
<evidence type="ECO:0000256" key="1">
    <source>
        <dbReference type="SAM" id="MobiDB-lite"/>
    </source>
</evidence>
<evidence type="ECO:0000313" key="3">
    <source>
        <dbReference type="Proteomes" id="UP000792457"/>
    </source>
</evidence>
<keyword evidence="3" id="KW-1185">Reference proteome</keyword>